<dbReference type="InterPro" id="IPR012318">
    <property type="entry name" value="HTH_CRP"/>
</dbReference>
<dbReference type="Proteomes" id="UP000003891">
    <property type="component" value="Unassembled WGS sequence"/>
</dbReference>
<dbReference type="PROSITE" id="PS51063">
    <property type="entry name" value="HTH_CRP_2"/>
    <property type="match status" value="1"/>
</dbReference>
<dbReference type="InterPro" id="IPR018490">
    <property type="entry name" value="cNMP-bd_dom_sf"/>
</dbReference>
<dbReference type="OrthoDB" id="9812325at2"/>
<dbReference type="GO" id="GO:0003677">
    <property type="term" value="F:DNA binding"/>
    <property type="evidence" value="ECO:0007669"/>
    <property type="project" value="UniProtKB-KW"/>
</dbReference>
<evidence type="ECO:0000259" key="6">
    <source>
        <dbReference type="PROSITE" id="PS51063"/>
    </source>
</evidence>
<dbReference type="SUPFAM" id="SSF51206">
    <property type="entry name" value="cAMP-binding domain-like"/>
    <property type="match status" value="1"/>
</dbReference>
<dbReference type="InterPro" id="IPR050397">
    <property type="entry name" value="Env_Response_Regulators"/>
</dbReference>
<dbReference type="PROSITE" id="PS50042">
    <property type="entry name" value="CNMP_BINDING_3"/>
    <property type="match status" value="1"/>
</dbReference>
<dbReference type="eggNOG" id="COG0664">
    <property type="taxonomic scope" value="Bacteria"/>
</dbReference>
<dbReference type="SMART" id="SM00100">
    <property type="entry name" value="cNMP"/>
    <property type="match status" value="1"/>
</dbReference>
<dbReference type="Gene3D" id="1.10.10.10">
    <property type="entry name" value="Winged helix-like DNA-binding domain superfamily/Winged helix DNA-binding domain"/>
    <property type="match status" value="1"/>
</dbReference>
<name>G4HD19_9BACL</name>
<evidence type="ECO:0000313" key="8">
    <source>
        <dbReference type="Proteomes" id="UP000003891"/>
    </source>
</evidence>
<dbReference type="Pfam" id="PF00027">
    <property type="entry name" value="cNMP_binding"/>
    <property type="match status" value="1"/>
</dbReference>
<dbReference type="PANTHER" id="PTHR24567">
    <property type="entry name" value="CRP FAMILY TRANSCRIPTIONAL REGULATORY PROTEIN"/>
    <property type="match status" value="1"/>
</dbReference>
<dbReference type="SUPFAM" id="SSF46785">
    <property type="entry name" value="Winged helix' DNA-binding domain"/>
    <property type="match status" value="1"/>
</dbReference>
<evidence type="ECO:0000259" key="5">
    <source>
        <dbReference type="PROSITE" id="PS50042"/>
    </source>
</evidence>
<dbReference type="GO" id="GO:0003700">
    <property type="term" value="F:DNA-binding transcription factor activity"/>
    <property type="evidence" value="ECO:0007669"/>
    <property type="project" value="TreeGrafter"/>
</dbReference>
<dbReference type="PANTHER" id="PTHR24567:SF74">
    <property type="entry name" value="HTH-TYPE TRANSCRIPTIONAL REGULATOR ARCR"/>
    <property type="match status" value="1"/>
</dbReference>
<dbReference type="STRING" id="743719.PaelaDRAFT_1872"/>
<dbReference type="InterPro" id="IPR000595">
    <property type="entry name" value="cNMP-bd_dom"/>
</dbReference>
<dbReference type="CDD" id="cd00038">
    <property type="entry name" value="CAP_ED"/>
    <property type="match status" value="1"/>
</dbReference>
<evidence type="ECO:0000256" key="2">
    <source>
        <dbReference type="ARBA" id="ARBA00023125"/>
    </source>
</evidence>
<dbReference type="RefSeq" id="WP_007129045.1">
    <property type="nucleotide sequence ID" value="NZ_AGIP01000003.1"/>
</dbReference>
<keyword evidence="4" id="KW-0804">Transcription</keyword>
<dbReference type="PATRIC" id="fig|743719.3.peg.1896"/>
<dbReference type="InterPro" id="IPR036390">
    <property type="entry name" value="WH_DNA-bd_sf"/>
</dbReference>
<evidence type="ECO:0000256" key="1">
    <source>
        <dbReference type="ARBA" id="ARBA00023015"/>
    </source>
</evidence>
<reference evidence="7 8" key="1">
    <citation type="submission" date="2011-09" db="EMBL/GenBank/DDBJ databases">
        <title>The draft genome of Paenibacillus lactis 154.</title>
        <authorList>
            <consortium name="US DOE Joint Genome Institute (JGI-PGF)"/>
            <person name="Lucas S."/>
            <person name="Han J."/>
            <person name="Lapidus A."/>
            <person name="Cheng J.-F."/>
            <person name="Goodwin L."/>
            <person name="Pitluck S."/>
            <person name="Peters L."/>
            <person name="Land M.L."/>
            <person name="Hauser L."/>
            <person name="Siebers A."/>
            <person name="Thelen M."/>
            <person name="Hugenholtz P."/>
            <person name="Allgaier M."/>
            <person name="Woyke T.J."/>
        </authorList>
    </citation>
    <scope>NUCLEOTIDE SEQUENCE [LARGE SCALE GENOMIC DNA]</scope>
    <source>
        <strain evidence="7 8">154</strain>
    </source>
</reference>
<evidence type="ECO:0000256" key="3">
    <source>
        <dbReference type="ARBA" id="ARBA00023159"/>
    </source>
</evidence>
<dbReference type="InterPro" id="IPR014710">
    <property type="entry name" value="RmlC-like_jellyroll"/>
</dbReference>
<keyword evidence="3" id="KW-0010">Activator</keyword>
<organism evidence="7 8">
    <name type="scientific">Paenibacillus lactis 154</name>
    <dbReference type="NCBI Taxonomy" id="743719"/>
    <lineage>
        <taxon>Bacteria</taxon>
        <taxon>Bacillati</taxon>
        <taxon>Bacillota</taxon>
        <taxon>Bacilli</taxon>
        <taxon>Bacillales</taxon>
        <taxon>Paenibacillaceae</taxon>
        <taxon>Paenibacillus</taxon>
    </lineage>
</organism>
<dbReference type="GO" id="GO:0005829">
    <property type="term" value="C:cytosol"/>
    <property type="evidence" value="ECO:0007669"/>
    <property type="project" value="TreeGrafter"/>
</dbReference>
<sequence length="232" mass="26594">MEMITYLSRVDLFKGLSEDELQQLNHITPLEARPKGTVIASPYMEHKVLYIIKSGTVRLYKITEEGKELTLDILGTGHLFGEITSFRTGVPLFAVTMEDSVICEMDSEQFRKVITEKPELALKYIEIVTARLQETEDMLEYMAYGSVRKRLLFLFNKLVTKFNSGPRSDGEWIPLPVEMTHQELASMTGSIRETVTPILNQLVDEGILRKEGNRKPYWIHRSRLQAALSEPK</sequence>
<dbReference type="EMBL" id="AGIP01000003">
    <property type="protein sequence ID" value="EHB65945.1"/>
    <property type="molecule type" value="Genomic_DNA"/>
</dbReference>
<dbReference type="Gene3D" id="2.60.120.10">
    <property type="entry name" value="Jelly Rolls"/>
    <property type="match status" value="1"/>
</dbReference>
<dbReference type="SMART" id="SM00419">
    <property type="entry name" value="HTH_CRP"/>
    <property type="match status" value="1"/>
</dbReference>
<dbReference type="Pfam" id="PF13545">
    <property type="entry name" value="HTH_Crp_2"/>
    <property type="match status" value="1"/>
</dbReference>
<accession>G4HD19</accession>
<keyword evidence="1" id="KW-0805">Transcription regulation</keyword>
<feature type="domain" description="Cyclic nucleotide-binding" evidence="5">
    <location>
        <begin position="12"/>
        <end position="131"/>
    </location>
</feature>
<gene>
    <name evidence="7" type="ORF">PaelaDRAFT_1872</name>
</gene>
<proteinExistence type="predicted"/>
<dbReference type="AlphaFoldDB" id="G4HD19"/>
<keyword evidence="2" id="KW-0238">DNA-binding</keyword>
<evidence type="ECO:0000256" key="4">
    <source>
        <dbReference type="ARBA" id="ARBA00023163"/>
    </source>
</evidence>
<protein>
    <submittedName>
        <fullName evidence="7">Transcriptional regulator, Crp/Fnr family</fullName>
    </submittedName>
</protein>
<dbReference type="InterPro" id="IPR036388">
    <property type="entry name" value="WH-like_DNA-bd_sf"/>
</dbReference>
<evidence type="ECO:0000313" key="7">
    <source>
        <dbReference type="EMBL" id="EHB65945.1"/>
    </source>
</evidence>
<feature type="domain" description="HTH crp-type" evidence="6">
    <location>
        <begin position="145"/>
        <end position="223"/>
    </location>
</feature>